<accession>A0A2P5DM95</accession>
<keyword evidence="2" id="KW-1185">Reference proteome</keyword>
<dbReference type="OrthoDB" id="10361406at2759"/>
<reference evidence="2" key="1">
    <citation type="submission" date="2016-06" db="EMBL/GenBank/DDBJ databases">
        <title>Parallel loss of symbiosis genes in relatives of nitrogen-fixing non-legume Parasponia.</title>
        <authorList>
            <person name="Van Velzen R."/>
            <person name="Holmer R."/>
            <person name="Bu F."/>
            <person name="Rutten L."/>
            <person name="Van Zeijl A."/>
            <person name="Liu W."/>
            <person name="Santuari L."/>
            <person name="Cao Q."/>
            <person name="Sharma T."/>
            <person name="Shen D."/>
            <person name="Roswanjaya Y."/>
            <person name="Wardhani T."/>
            <person name="Kalhor M.S."/>
            <person name="Jansen J."/>
            <person name="Van den Hoogen J."/>
            <person name="Gungor B."/>
            <person name="Hartog M."/>
            <person name="Hontelez J."/>
            <person name="Verver J."/>
            <person name="Yang W.-C."/>
            <person name="Schijlen E."/>
            <person name="Repin R."/>
            <person name="Schilthuizen M."/>
            <person name="Schranz E."/>
            <person name="Heidstra R."/>
            <person name="Miyata K."/>
            <person name="Fedorova E."/>
            <person name="Kohlen W."/>
            <person name="Bisseling T."/>
            <person name="Smit S."/>
            <person name="Geurts R."/>
        </authorList>
    </citation>
    <scope>NUCLEOTIDE SEQUENCE [LARGE SCALE GENOMIC DNA]</scope>
    <source>
        <strain evidence="2">cv. WU1-14</strain>
    </source>
</reference>
<comment type="caution">
    <text evidence="1">The sequence shown here is derived from an EMBL/GenBank/DDBJ whole genome shotgun (WGS) entry which is preliminary data.</text>
</comment>
<dbReference type="AlphaFoldDB" id="A0A2P5DM95"/>
<dbReference type="Proteomes" id="UP000237105">
    <property type="component" value="Unassembled WGS sequence"/>
</dbReference>
<evidence type="ECO:0000313" key="2">
    <source>
        <dbReference type="Proteomes" id="UP000237105"/>
    </source>
</evidence>
<proteinExistence type="predicted"/>
<gene>
    <name evidence="1" type="ORF">PanWU01x14_052410</name>
</gene>
<organism evidence="1 2">
    <name type="scientific">Parasponia andersonii</name>
    <name type="common">Sponia andersonii</name>
    <dbReference type="NCBI Taxonomy" id="3476"/>
    <lineage>
        <taxon>Eukaryota</taxon>
        <taxon>Viridiplantae</taxon>
        <taxon>Streptophyta</taxon>
        <taxon>Embryophyta</taxon>
        <taxon>Tracheophyta</taxon>
        <taxon>Spermatophyta</taxon>
        <taxon>Magnoliopsida</taxon>
        <taxon>eudicotyledons</taxon>
        <taxon>Gunneridae</taxon>
        <taxon>Pentapetalae</taxon>
        <taxon>rosids</taxon>
        <taxon>fabids</taxon>
        <taxon>Rosales</taxon>
        <taxon>Cannabaceae</taxon>
        <taxon>Parasponia</taxon>
    </lineage>
</organism>
<protein>
    <submittedName>
        <fullName evidence="1">Uncharacterized protein</fullName>
    </submittedName>
</protein>
<name>A0A2P5DM95_PARAD</name>
<evidence type="ECO:0000313" key="1">
    <source>
        <dbReference type="EMBL" id="PON74409.1"/>
    </source>
</evidence>
<sequence length="45" mass="5150">MKRKWILMTSIGKCRTIGLPKLSSHFRSPYQVRLLPAPSAVLQHC</sequence>
<dbReference type="EMBL" id="JXTB01000029">
    <property type="protein sequence ID" value="PON74409.1"/>
    <property type="molecule type" value="Genomic_DNA"/>
</dbReference>